<dbReference type="GO" id="GO:0005789">
    <property type="term" value="C:endoplasmic reticulum membrane"/>
    <property type="evidence" value="ECO:0007669"/>
    <property type="project" value="UniProtKB-SubCell"/>
</dbReference>
<proteinExistence type="evidence at transcript level"/>
<comment type="subcellular location">
    <subcellularLocation>
        <location evidence="1">Endoplasmic reticulum membrane</location>
        <topology evidence="1">Peripheral membrane protein</topology>
    </subcellularLocation>
    <subcellularLocation>
        <location evidence="2">Preautophagosomal structure membrane</location>
        <topology evidence="2">Peripheral membrane protein</topology>
    </subcellularLocation>
</comment>
<evidence type="ECO:0000256" key="7">
    <source>
        <dbReference type="ARBA" id="ARBA00023006"/>
    </source>
</evidence>
<dbReference type="GO" id="GO:0000422">
    <property type="term" value="P:autophagy of mitochondrion"/>
    <property type="evidence" value="ECO:0007669"/>
    <property type="project" value="TreeGrafter"/>
</dbReference>
<dbReference type="GO" id="GO:0000045">
    <property type="term" value="P:autophagosome assembly"/>
    <property type="evidence" value="ECO:0007669"/>
    <property type="project" value="TreeGrafter"/>
</dbReference>
<evidence type="ECO:0000256" key="3">
    <source>
        <dbReference type="ARBA" id="ARBA00009714"/>
    </source>
</evidence>
<dbReference type="AlphaFoldDB" id="V9IJJ3"/>
<accession>V9IJJ3</accession>
<dbReference type="GO" id="GO:0034045">
    <property type="term" value="C:phagophore assembly site membrane"/>
    <property type="evidence" value="ECO:0007669"/>
    <property type="project" value="UniProtKB-SubCell"/>
</dbReference>
<evidence type="ECO:0000313" key="12">
    <source>
        <dbReference type="EMBL" id="AEY60641.1"/>
    </source>
</evidence>
<dbReference type="GO" id="GO:0032266">
    <property type="term" value="F:phosphatidylinositol-3-phosphate binding"/>
    <property type="evidence" value="ECO:0007669"/>
    <property type="project" value="TreeGrafter"/>
</dbReference>
<dbReference type="GO" id="GO:0034727">
    <property type="term" value="P:piecemeal microautophagy of the nucleus"/>
    <property type="evidence" value="ECO:0007669"/>
    <property type="project" value="TreeGrafter"/>
</dbReference>
<gene>
    <name evidence="12" type="ORF">ACCB09584</name>
</gene>
<evidence type="ECO:0000256" key="1">
    <source>
        <dbReference type="ARBA" id="ARBA00004406"/>
    </source>
</evidence>
<sequence>MSVSIPWSALLSEASYVEVTSLRLTVQPRQRVKSGTSMFESMWSSMTSSMQLAQECLQEDAKYAGNSQPLEGVELFAQTIDSILCRVKVRFIDTVIRLEHVPLDSSTGVAIEVCIKILNIQMKLD</sequence>
<dbReference type="GO" id="GO:0061908">
    <property type="term" value="C:phagophore"/>
    <property type="evidence" value="ECO:0007669"/>
    <property type="project" value="TreeGrafter"/>
</dbReference>
<keyword evidence="9" id="KW-0472">Membrane</keyword>
<comment type="similarity">
    <text evidence="3">Belongs to the ATG2 family.</text>
</comment>
<name>V9IJJ3_APICE</name>
<dbReference type="GO" id="GO:0061709">
    <property type="term" value="P:reticulophagy"/>
    <property type="evidence" value="ECO:0007669"/>
    <property type="project" value="TreeGrafter"/>
</dbReference>
<protein>
    <recommendedName>
        <fullName evidence="4">Autophagy-related protein 2</fullName>
    </recommendedName>
</protein>
<dbReference type="InterPro" id="IPR026849">
    <property type="entry name" value="ATG2"/>
</dbReference>
<evidence type="ECO:0000256" key="8">
    <source>
        <dbReference type="ARBA" id="ARBA00023055"/>
    </source>
</evidence>
<dbReference type="GO" id="GO:0043495">
    <property type="term" value="F:protein-membrane adaptor activity"/>
    <property type="evidence" value="ECO:0007669"/>
    <property type="project" value="TreeGrafter"/>
</dbReference>
<organism evidence="12">
    <name type="scientific">Apis cerana</name>
    <name type="common">Indian honeybee</name>
    <dbReference type="NCBI Taxonomy" id="7461"/>
    <lineage>
        <taxon>Eukaryota</taxon>
        <taxon>Metazoa</taxon>
        <taxon>Ecdysozoa</taxon>
        <taxon>Arthropoda</taxon>
        <taxon>Hexapoda</taxon>
        <taxon>Insecta</taxon>
        <taxon>Pterygota</taxon>
        <taxon>Neoptera</taxon>
        <taxon>Endopterygota</taxon>
        <taxon>Hymenoptera</taxon>
        <taxon>Apocrita</taxon>
        <taxon>Aculeata</taxon>
        <taxon>Apoidea</taxon>
        <taxon>Anthophila</taxon>
        <taxon>Apidae</taxon>
        <taxon>Apis</taxon>
    </lineage>
</organism>
<evidence type="ECO:0000256" key="5">
    <source>
        <dbReference type="ARBA" id="ARBA00022448"/>
    </source>
</evidence>
<keyword evidence="8" id="KW-0445">Lipid transport</keyword>
<evidence type="ECO:0000256" key="2">
    <source>
        <dbReference type="ARBA" id="ARBA00004623"/>
    </source>
</evidence>
<keyword evidence="7" id="KW-0072">Autophagy</keyword>
<dbReference type="GO" id="GO:0006869">
    <property type="term" value="P:lipid transport"/>
    <property type="evidence" value="ECO:0007669"/>
    <property type="project" value="UniProtKB-KW"/>
</dbReference>
<keyword evidence="5" id="KW-0813">Transport</keyword>
<dbReference type="PANTHER" id="PTHR13190:SF1">
    <property type="entry name" value="AUTOPHAGY-RELATED 2, ISOFORM A"/>
    <property type="match status" value="1"/>
</dbReference>
<dbReference type="PANTHER" id="PTHR13190">
    <property type="entry name" value="AUTOPHAGY-RELATED 2, ISOFORM A"/>
    <property type="match status" value="1"/>
</dbReference>
<evidence type="ECO:0000256" key="6">
    <source>
        <dbReference type="ARBA" id="ARBA00022824"/>
    </source>
</evidence>
<dbReference type="EMBL" id="JR048363">
    <property type="protein sequence ID" value="AEY60641.1"/>
    <property type="molecule type" value="mRNA"/>
</dbReference>
<comment type="catalytic activity">
    <reaction evidence="10">
        <text>a 1,2-diacyl-sn-glycero-3-phospho-L-serine(in) = a 1,2-diacyl-sn-glycero-3-phospho-L-serine(out)</text>
        <dbReference type="Rhea" id="RHEA:38663"/>
        <dbReference type="ChEBI" id="CHEBI:57262"/>
    </reaction>
</comment>
<dbReference type="GO" id="GO:0061723">
    <property type="term" value="P:glycophagy"/>
    <property type="evidence" value="ECO:0007669"/>
    <property type="project" value="TreeGrafter"/>
</dbReference>
<comment type="catalytic activity">
    <reaction evidence="11">
        <text>a 1,2-diacyl-sn-glycero-3-phosphoethanolamine(in) = a 1,2-diacyl-sn-glycero-3-phosphoethanolamine(out)</text>
        <dbReference type="Rhea" id="RHEA:38895"/>
        <dbReference type="ChEBI" id="CHEBI:64612"/>
    </reaction>
</comment>
<evidence type="ECO:0000256" key="11">
    <source>
        <dbReference type="ARBA" id="ARBA00024615"/>
    </source>
</evidence>
<keyword evidence="6" id="KW-0256">Endoplasmic reticulum</keyword>
<evidence type="ECO:0000256" key="10">
    <source>
        <dbReference type="ARBA" id="ARBA00024479"/>
    </source>
</evidence>
<evidence type="ECO:0000256" key="4">
    <source>
        <dbReference type="ARBA" id="ARBA00018070"/>
    </source>
</evidence>
<reference evidence="12" key="1">
    <citation type="submission" date="2011-11" db="EMBL/GenBank/DDBJ databases">
        <title>Decoding the brain transcriptome of the Eastern honeybee (Apis cerana) based on pyrosequencing.</title>
        <authorList>
            <person name="Sun L."/>
            <person name="Zheng H."/>
            <person name="Wang Y."/>
            <person name="Xie X."/>
            <person name="Zhu Y."/>
            <person name="Gu W."/>
            <person name="Wang S."/>
        </authorList>
    </citation>
    <scope>NUCLEOTIDE SEQUENCE</scope>
    <source>
        <tissue evidence="12">Brain</tissue>
    </source>
</reference>
<evidence type="ECO:0000256" key="9">
    <source>
        <dbReference type="ARBA" id="ARBA00023136"/>
    </source>
</evidence>